<keyword evidence="10" id="KW-0411">Iron-sulfur</keyword>
<evidence type="ECO:0000256" key="8">
    <source>
        <dbReference type="ARBA" id="ARBA00022801"/>
    </source>
</evidence>
<dbReference type="GO" id="GO:0051539">
    <property type="term" value="F:4 iron, 4 sulfur cluster binding"/>
    <property type="evidence" value="ECO:0007669"/>
    <property type="project" value="UniProtKB-KW"/>
</dbReference>
<keyword evidence="5" id="KW-0004">4Fe-4S</keyword>
<dbReference type="Gene3D" id="3.40.470.10">
    <property type="entry name" value="Uracil-DNA glycosylase-like domain"/>
    <property type="match status" value="1"/>
</dbReference>
<evidence type="ECO:0000256" key="2">
    <source>
        <dbReference type="ARBA" id="ARBA00006521"/>
    </source>
</evidence>
<dbReference type="GO" id="GO:0004844">
    <property type="term" value="F:uracil DNA N-glycosylase activity"/>
    <property type="evidence" value="ECO:0007669"/>
    <property type="project" value="UniProtKB-EC"/>
</dbReference>
<keyword evidence="9" id="KW-0408">Iron</keyword>
<reference evidence="13" key="1">
    <citation type="journal article" date="2015" name="Nature">
        <title>Complex archaea that bridge the gap between prokaryotes and eukaryotes.</title>
        <authorList>
            <person name="Spang A."/>
            <person name="Saw J.H."/>
            <person name="Jorgensen S.L."/>
            <person name="Zaremba-Niedzwiedzka K."/>
            <person name="Martijn J."/>
            <person name="Lind A.E."/>
            <person name="van Eijk R."/>
            <person name="Schleper C."/>
            <person name="Guy L."/>
            <person name="Ettema T.J."/>
        </authorList>
    </citation>
    <scope>NUCLEOTIDE SEQUENCE</scope>
</reference>
<keyword evidence="11" id="KW-0234">DNA repair</keyword>
<protein>
    <recommendedName>
        <fullName evidence="4">Type-4 uracil-DNA glycosylase</fullName>
        <ecNumber evidence="3">3.2.2.27</ecNumber>
    </recommendedName>
</protein>
<dbReference type="InterPro" id="IPR051536">
    <property type="entry name" value="UDG_Type-4/5"/>
</dbReference>
<keyword evidence="7" id="KW-0227">DNA damage</keyword>
<feature type="domain" description="Uracil-DNA glycosylase-like" evidence="12">
    <location>
        <begin position="47"/>
        <end position="200"/>
    </location>
</feature>
<keyword evidence="8" id="KW-0378">Hydrolase</keyword>
<dbReference type="GO" id="GO:0046872">
    <property type="term" value="F:metal ion binding"/>
    <property type="evidence" value="ECO:0007669"/>
    <property type="project" value="UniProtKB-KW"/>
</dbReference>
<evidence type="ECO:0000256" key="5">
    <source>
        <dbReference type="ARBA" id="ARBA00022485"/>
    </source>
</evidence>
<dbReference type="Pfam" id="PF03167">
    <property type="entry name" value="UDG"/>
    <property type="match status" value="1"/>
</dbReference>
<organism evidence="13">
    <name type="scientific">marine sediment metagenome</name>
    <dbReference type="NCBI Taxonomy" id="412755"/>
    <lineage>
        <taxon>unclassified sequences</taxon>
        <taxon>metagenomes</taxon>
        <taxon>ecological metagenomes</taxon>
    </lineage>
</organism>
<dbReference type="EC" id="3.2.2.27" evidence="3"/>
<evidence type="ECO:0000256" key="3">
    <source>
        <dbReference type="ARBA" id="ARBA00012030"/>
    </source>
</evidence>
<dbReference type="InterPro" id="IPR036895">
    <property type="entry name" value="Uracil-DNA_glycosylase-like_sf"/>
</dbReference>
<evidence type="ECO:0000256" key="1">
    <source>
        <dbReference type="ARBA" id="ARBA00001400"/>
    </source>
</evidence>
<comment type="catalytic activity">
    <reaction evidence="1">
        <text>Hydrolyzes single-stranded DNA or mismatched double-stranded DNA and polynucleotides, releasing free uracil.</text>
        <dbReference type="EC" id="3.2.2.27"/>
    </reaction>
</comment>
<dbReference type="EMBL" id="LAZR01010056">
    <property type="protein sequence ID" value="KKM69065.1"/>
    <property type="molecule type" value="Genomic_DNA"/>
</dbReference>
<dbReference type="InterPro" id="IPR005122">
    <property type="entry name" value="Uracil-DNA_glycosylase-like"/>
</dbReference>
<dbReference type="SMART" id="SM00986">
    <property type="entry name" value="UDG"/>
    <property type="match status" value="1"/>
</dbReference>
<proteinExistence type="inferred from homology"/>
<accession>A0A0F9LXF2</accession>
<evidence type="ECO:0000256" key="10">
    <source>
        <dbReference type="ARBA" id="ARBA00023014"/>
    </source>
</evidence>
<evidence type="ECO:0000259" key="12">
    <source>
        <dbReference type="SMART" id="SM00986"/>
    </source>
</evidence>
<name>A0A0F9LXF2_9ZZZZ</name>
<evidence type="ECO:0000256" key="11">
    <source>
        <dbReference type="ARBA" id="ARBA00023204"/>
    </source>
</evidence>
<evidence type="ECO:0000256" key="6">
    <source>
        <dbReference type="ARBA" id="ARBA00022723"/>
    </source>
</evidence>
<sequence length="213" mass="24190">MNQYLSDEAALCSEERLMSDLATKVNKCARCDLGCEKLVDGHDPHVMGYGNPRAEIMFIAEAPGLQECIYKRPLTPPGTSGKIYEKILKDLDLTREDVWTTNTVLCRPPKNRNPEPWEVHKCKTYLKQQLDIVEPKIVITFGRFAAQILIGSFKITKEHGQLRRSESFGVNVFPVYHPAYVARGYGNTSEEFKKDIKKLKRILSTLNNGEEDA</sequence>
<evidence type="ECO:0000256" key="4">
    <source>
        <dbReference type="ARBA" id="ARBA00019403"/>
    </source>
</evidence>
<dbReference type="PANTHER" id="PTHR33693">
    <property type="entry name" value="TYPE-5 URACIL-DNA GLYCOSYLASE"/>
    <property type="match status" value="1"/>
</dbReference>
<evidence type="ECO:0000256" key="9">
    <source>
        <dbReference type="ARBA" id="ARBA00023004"/>
    </source>
</evidence>
<gene>
    <name evidence="13" type="ORF">LCGC14_1454640</name>
</gene>
<evidence type="ECO:0000313" key="13">
    <source>
        <dbReference type="EMBL" id="KKM69065.1"/>
    </source>
</evidence>
<dbReference type="GO" id="GO:0006281">
    <property type="term" value="P:DNA repair"/>
    <property type="evidence" value="ECO:0007669"/>
    <property type="project" value="UniProtKB-KW"/>
</dbReference>
<dbReference type="CDD" id="cd10030">
    <property type="entry name" value="UDG-F4_TTUDGA_SPO1dp_like"/>
    <property type="match status" value="1"/>
</dbReference>
<dbReference type="InterPro" id="IPR005273">
    <property type="entry name" value="Ura-DNA_glyco_family4"/>
</dbReference>
<keyword evidence="6" id="KW-0479">Metal-binding</keyword>
<evidence type="ECO:0000256" key="7">
    <source>
        <dbReference type="ARBA" id="ARBA00022763"/>
    </source>
</evidence>
<dbReference type="SUPFAM" id="SSF52141">
    <property type="entry name" value="Uracil-DNA glycosylase-like"/>
    <property type="match status" value="1"/>
</dbReference>
<dbReference type="AlphaFoldDB" id="A0A0F9LXF2"/>
<dbReference type="SMART" id="SM00987">
    <property type="entry name" value="UreE_C"/>
    <property type="match status" value="1"/>
</dbReference>
<comment type="caution">
    <text evidence="13">The sequence shown here is derived from an EMBL/GenBank/DDBJ whole genome shotgun (WGS) entry which is preliminary data.</text>
</comment>
<dbReference type="NCBIfam" id="TIGR00758">
    <property type="entry name" value="UDG_fam4"/>
    <property type="match status" value="1"/>
</dbReference>
<dbReference type="PANTHER" id="PTHR33693:SF1">
    <property type="entry name" value="TYPE-4 URACIL-DNA GLYCOSYLASE"/>
    <property type="match status" value="1"/>
</dbReference>
<comment type="similarity">
    <text evidence="2">Belongs to the uracil-DNA glycosylase (UDG) superfamily. Type 4 (UDGa) family.</text>
</comment>